<name>A0A2M7D842_9BACT</name>
<proteinExistence type="predicted"/>
<dbReference type="EMBL" id="PEUA01000027">
    <property type="protein sequence ID" value="PIV43065.1"/>
    <property type="molecule type" value="Genomic_DNA"/>
</dbReference>
<comment type="caution">
    <text evidence="2">The sequence shown here is derived from an EMBL/GenBank/DDBJ whole genome shotgun (WGS) entry which is preliminary data.</text>
</comment>
<dbReference type="AlphaFoldDB" id="A0A2M7D842"/>
<evidence type="ECO:0000313" key="3">
    <source>
        <dbReference type="Proteomes" id="UP000230304"/>
    </source>
</evidence>
<evidence type="ECO:0000256" key="1">
    <source>
        <dbReference type="SAM" id="Phobius"/>
    </source>
</evidence>
<keyword evidence="1" id="KW-0812">Transmembrane</keyword>
<organism evidence="2 3">
    <name type="scientific">Candidatus Nealsonbacteria bacterium CG02_land_8_20_14_3_00_40_11</name>
    <dbReference type="NCBI Taxonomy" id="1974700"/>
    <lineage>
        <taxon>Bacteria</taxon>
        <taxon>Candidatus Nealsoniibacteriota</taxon>
    </lineage>
</organism>
<evidence type="ECO:0000313" key="2">
    <source>
        <dbReference type="EMBL" id="PIV43065.1"/>
    </source>
</evidence>
<keyword evidence="1" id="KW-1133">Transmembrane helix</keyword>
<keyword evidence="1" id="KW-0472">Membrane</keyword>
<sequence>MDILKKLQNQPESARKIILWSTVTVIGVCLLFFCIKNFQQRLKSLKMEEFKAELKLPSLEKEFKTLPNLELPTVSTQPR</sequence>
<reference evidence="3" key="1">
    <citation type="submission" date="2017-09" db="EMBL/GenBank/DDBJ databases">
        <title>Depth-based differentiation of microbial function through sediment-hosted aquifers and enrichment of novel symbionts in the deep terrestrial subsurface.</title>
        <authorList>
            <person name="Probst A.J."/>
            <person name="Ladd B."/>
            <person name="Jarett J.K."/>
            <person name="Geller-Mcgrath D.E."/>
            <person name="Sieber C.M.K."/>
            <person name="Emerson J.B."/>
            <person name="Anantharaman K."/>
            <person name="Thomas B.C."/>
            <person name="Malmstrom R."/>
            <person name="Stieglmeier M."/>
            <person name="Klingl A."/>
            <person name="Woyke T."/>
            <person name="Ryan C.M."/>
            <person name="Banfield J.F."/>
        </authorList>
    </citation>
    <scope>NUCLEOTIDE SEQUENCE [LARGE SCALE GENOMIC DNA]</scope>
</reference>
<dbReference type="Proteomes" id="UP000230304">
    <property type="component" value="Unassembled WGS sequence"/>
</dbReference>
<feature type="transmembrane region" description="Helical" evidence="1">
    <location>
        <begin position="17"/>
        <end position="38"/>
    </location>
</feature>
<gene>
    <name evidence="2" type="ORF">COS26_01185</name>
</gene>
<accession>A0A2M7D842</accession>
<protein>
    <submittedName>
        <fullName evidence="2">Uncharacterized protein</fullName>
    </submittedName>
</protein>